<proteinExistence type="predicted"/>
<dbReference type="PANTHER" id="PTHR42865">
    <property type="entry name" value="PROTON/GLUTAMATE-ASPARTATE SYMPORTER"/>
    <property type="match status" value="1"/>
</dbReference>
<organism evidence="9 10">
    <name type="scientific">Periweissella beninensis</name>
    <dbReference type="NCBI Taxonomy" id="504936"/>
    <lineage>
        <taxon>Bacteria</taxon>
        <taxon>Bacillati</taxon>
        <taxon>Bacillota</taxon>
        <taxon>Bacilli</taxon>
        <taxon>Lactobacillales</taxon>
        <taxon>Lactobacillaceae</taxon>
        <taxon>Periweissella</taxon>
    </lineage>
</organism>
<dbReference type="InterPro" id="IPR036458">
    <property type="entry name" value="Na:dicarbo_symporter_sf"/>
</dbReference>
<name>A0ABT0VM61_9LACO</name>
<keyword evidence="7 8" id="KW-0472">Membrane</keyword>
<dbReference type="InterPro" id="IPR001991">
    <property type="entry name" value="Na-dicarboxylate_symporter"/>
</dbReference>
<evidence type="ECO:0000256" key="1">
    <source>
        <dbReference type="ARBA" id="ARBA00004651"/>
    </source>
</evidence>
<evidence type="ECO:0000256" key="7">
    <source>
        <dbReference type="ARBA" id="ARBA00023136"/>
    </source>
</evidence>
<comment type="subcellular location">
    <subcellularLocation>
        <location evidence="1">Cell membrane</location>
        <topology evidence="1">Multi-pass membrane protein</topology>
    </subcellularLocation>
</comment>
<keyword evidence="5" id="KW-0769">Symport</keyword>
<keyword evidence="2" id="KW-0813">Transport</keyword>
<feature type="transmembrane region" description="Helical" evidence="8">
    <location>
        <begin position="312"/>
        <end position="332"/>
    </location>
</feature>
<evidence type="ECO:0000256" key="8">
    <source>
        <dbReference type="SAM" id="Phobius"/>
    </source>
</evidence>
<feature type="transmembrane region" description="Helical" evidence="8">
    <location>
        <begin position="156"/>
        <end position="173"/>
    </location>
</feature>
<evidence type="ECO:0000313" key="10">
    <source>
        <dbReference type="Proteomes" id="UP001057481"/>
    </source>
</evidence>
<dbReference type="InterPro" id="IPR018107">
    <property type="entry name" value="Na-dicarboxylate_symporter_CS"/>
</dbReference>
<keyword evidence="3" id="KW-1003">Cell membrane</keyword>
<dbReference type="Pfam" id="PF00375">
    <property type="entry name" value="SDF"/>
    <property type="match status" value="1"/>
</dbReference>
<evidence type="ECO:0000256" key="3">
    <source>
        <dbReference type="ARBA" id="ARBA00022475"/>
    </source>
</evidence>
<gene>
    <name evidence="9" type="ORF">KAK10_06755</name>
</gene>
<dbReference type="Proteomes" id="UP001057481">
    <property type="component" value="Unassembled WGS sequence"/>
</dbReference>
<feature type="transmembrane region" description="Helical" evidence="8">
    <location>
        <begin position="352"/>
        <end position="378"/>
    </location>
</feature>
<feature type="transmembrane region" description="Helical" evidence="8">
    <location>
        <begin position="12"/>
        <end position="30"/>
    </location>
</feature>
<keyword evidence="6 8" id="KW-1133">Transmembrane helix</keyword>
<dbReference type="EMBL" id="JAGMVS010000065">
    <property type="protein sequence ID" value="MCM2437605.1"/>
    <property type="molecule type" value="Genomic_DNA"/>
</dbReference>
<evidence type="ECO:0000256" key="6">
    <source>
        <dbReference type="ARBA" id="ARBA00022989"/>
    </source>
</evidence>
<sequence>MIRTKLLRLSLGWRILLGLICGIILGVIFYKNTPFINFAQGIGTLFINMISMIVLPIVVSSLTVGIANIGDLKKLGRVGGKTLIYFELMSTVALILGLIVANLTDLGSLVNLHNLKATDISQYVATAKQTANHGIGDILLTIVPTNIFAALSSGDMLPIIFFSVFFGLGISAIGEPAKIVVDFLQAVAEVMFKVTGWVMQFAPFGVAGLIGVTVAQLGLASLKPLGLFILTAYMTMLIFIIVIMGIVAKLYRLNIFDILLVLKDELVLAFSTASSEVTLPRLIEKTQKMGVSKGVVSFVIPTGYTFNLDGSAIYQALAAIFLAQAYHIHLTLGQQLTLLFVLMVTSKGMAGVPGASFVVLLATISTIGVPASGLALIAGIDRLVDMGRTVVNVAGNALATLIIGKSENEFDATQHEKYIAEVKAK</sequence>
<dbReference type="SUPFAM" id="SSF118215">
    <property type="entry name" value="Proton glutamate symport protein"/>
    <property type="match status" value="1"/>
</dbReference>
<protein>
    <submittedName>
        <fullName evidence="9">Cation:dicarboxylase symporter family transporter</fullName>
    </submittedName>
</protein>
<keyword evidence="10" id="KW-1185">Reference proteome</keyword>
<dbReference type="PRINTS" id="PR00173">
    <property type="entry name" value="EDTRNSPORT"/>
</dbReference>
<evidence type="ECO:0000256" key="2">
    <source>
        <dbReference type="ARBA" id="ARBA00022448"/>
    </source>
</evidence>
<reference evidence="9" key="1">
    <citation type="submission" date="2021-04" db="EMBL/GenBank/DDBJ databases">
        <title>Taxonomic assessment of Weissella genus.</title>
        <authorList>
            <person name="Fanelli F."/>
            <person name="Chieffi D."/>
            <person name="Dell'Aquila A."/>
            <person name="Gyu-Sung C."/>
            <person name="Franz C.M.A.P."/>
            <person name="Fusco V."/>
        </authorList>
    </citation>
    <scope>NUCLEOTIDE SEQUENCE</scope>
    <source>
        <strain evidence="9">LMG 25373</strain>
    </source>
</reference>
<evidence type="ECO:0000256" key="4">
    <source>
        <dbReference type="ARBA" id="ARBA00022692"/>
    </source>
</evidence>
<evidence type="ECO:0000256" key="5">
    <source>
        <dbReference type="ARBA" id="ARBA00022847"/>
    </source>
</evidence>
<feature type="transmembrane region" description="Helical" evidence="8">
    <location>
        <begin position="194"/>
        <end position="219"/>
    </location>
</feature>
<feature type="transmembrane region" description="Helical" evidence="8">
    <location>
        <begin position="225"/>
        <end position="248"/>
    </location>
</feature>
<feature type="transmembrane region" description="Helical" evidence="8">
    <location>
        <begin position="82"/>
        <end position="103"/>
    </location>
</feature>
<dbReference type="PROSITE" id="PS00714">
    <property type="entry name" value="NA_DICARBOXYL_SYMP_2"/>
    <property type="match status" value="1"/>
</dbReference>
<keyword evidence="4 8" id="KW-0812">Transmembrane</keyword>
<dbReference type="Gene3D" id="1.10.3860.10">
    <property type="entry name" value="Sodium:dicarboxylate symporter"/>
    <property type="match status" value="1"/>
</dbReference>
<accession>A0ABT0VM61</accession>
<dbReference type="PANTHER" id="PTHR42865:SF7">
    <property type="entry name" value="PROTON_GLUTAMATE-ASPARTATE SYMPORTER"/>
    <property type="match status" value="1"/>
</dbReference>
<evidence type="ECO:0000313" key="9">
    <source>
        <dbReference type="EMBL" id="MCM2437605.1"/>
    </source>
</evidence>
<dbReference type="RefSeq" id="WP_205143604.1">
    <property type="nucleotide sequence ID" value="NZ_JAFBDN010000008.1"/>
</dbReference>
<comment type="caution">
    <text evidence="9">The sequence shown here is derived from an EMBL/GenBank/DDBJ whole genome shotgun (WGS) entry which is preliminary data.</text>
</comment>
<feature type="transmembrane region" description="Helical" evidence="8">
    <location>
        <begin position="42"/>
        <end position="70"/>
    </location>
</feature>